<accession>A0AAJ1T3F7</accession>
<comment type="caution">
    <text evidence="1">The sequence shown here is derived from an EMBL/GenBank/DDBJ whole genome shotgun (WGS) entry which is preliminary data.</text>
</comment>
<organism evidence="1 2">
    <name type="scientific">Oikeobacillus pervagus</name>
    <dbReference type="NCBI Taxonomy" id="1325931"/>
    <lineage>
        <taxon>Bacteria</taxon>
        <taxon>Bacillati</taxon>
        <taxon>Bacillota</taxon>
        <taxon>Bacilli</taxon>
        <taxon>Bacillales</taxon>
        <taxon>Bacillaceae</taxon>
        <taxon>Oikeobacillus</taxon>
    </lineage>
</organism>
<dbReference type="EMBL" id="JAUSUC010000016">
    <property type="protein sequence ID" value="MDQ0215214.1"/>
    <property type="molecule type" value="Genomic_DNA"/>
</dbReference>
<dbReference type="AlphaFoldDB" id="A0AAJ1T3F7"/>
<dbReference type="RefSeq" id="WP_307257210.1">
    <property type="nucleotide sequence ID" value="NZ_JAUSUC010000016.1"/>
</dbReference>
<evidence type="ECO:0000313" key="1">
    <source>
        <dbReference type="EMBL" id="MDQ0215214.1"/>
    </source>
</evidence>
<dbReference type="PROSITE" id="PS51257">
    <property type="entry name" value="PROKAR_LIPOPROTEIN"/>
    <property type="match status" value="1"/>
</dbReference>
<proteinExistence type="predicted"/>
<reference evidence="1" key="1">
    <citation type="submission" date="2023-07" db="EMBL/GenBank/DDBJ databases">
        <title>Genomic Encyclopedia of Type Strains, Phase IV (KMG-IV): sequencing the most valuable type-strain genomes for metagenomic binning, comparative biology and taxonomic classification.</title>
        <authorList>
            <person name="Goeker M."/>
        </authorList>
    </citation>
    <scope>NUCLEOTIDE SEQUENCE</scope>
    <source>
        <strain evidence="1">DSM 23947</strain>
    </source>
</reference>
<name>A0AAJ1T3F7_9BACI</name>
<dbReference type="Proteomes" id="UP001237207">
    <property type="component" value="Unassembled WGS sequence"/>
</dbReference>
<keyword evidence="1" id="KW-0449">Lipoprotein</keyword>
<evidence type="ECO:0000313" key="2">
    <source>
        <dbReference type="Proteomes" id="UP001237207"/>
    </source>
</evidence>
<gene>
    <name evidence="1" type="ORF">J2S13_001614</name>
</gene>
<protein>
    <submittedName>
        <fullName evidence="1">PBP1b-binding outer membrane lipoprotein LpoB</fullName>
    </submittedName>
</protein>
<sequence length="130" mass="14786">MKKTFLLFLLLFMVTGCKQQYPEPESQKDVPKVDAAIVNGQNSLNVRHTIQGNQIFIECIVPHITFTNGKKGHQRGKIVVSIDGKRYKEYNTAAFIIKGVDKGPHHIKIDVLTYRNQPLGLSKEFYMTIP</sequence>
<keyword evidence="2" id="KW-1185">Reference proteome</keyword>